<feature type="transmembrane region" description="Helical" evidence="1">
    <location>
        <begin position="67"/>
        <end position="91"/>
    </location>
</feature>
<dbReference type="CDD" id="cd01948">
    <property type="entry name" value="EAL"/>
    <property type="match status" value="1"/>
</dbReference>
<dbReference type="EMBL" id="WJNG01000002">
    <property type="protein sequence ID" value="MRH41704.1"/>
    <property type="molecule type" value="Genomic_DNA"/>
</dbReference>
<dbReference type="InterPro" id="IPR035919">
    <property type="entry name" value="EAL_sf"/>
</dbReference>
<comment type="caution">
    <text evidence="4">The sequence shown here is derived from an EMBL/GenBank/DDBJ whole genome shotgun (WGS) entry which is preliminary data.</text>
</comment>
<feature type="domain" description="GGDEF" evidence="3">
    <location>
        <begin position="358"/>
        <end position="489"/>
    </location>
</feature>
<dbReference type="InterPro" id="IPR001633">
    <property type="entry name" value="EAL_dom"/>
</dbReference>
<name>A0A6A8D7Y1_9BACI</name>
<dbReference type="Pfam" id="PF00990">
    <property type="entry name" value="GGDEF"/>
    <property type="match status" value="1"/>
</dbReference>
<dbReference type="InterPro" id="IPR043128">
    <property type="entry name" value="Rev_trsase/Diguanyl_cyclase"/>
</dbReference>
<evidence type="ECO:0000256" key="1">
    <source>
        <dbReference type="SAM" id="Phobius"/>
    </source>
</evidence>
<dbReference type="PROSITE" id="PS50883">
    <property type="entry name" value="EAL"/>
    <property type="match status" value="1"/>
</dbReference>
<evidence type="ECO:0000259" key="3">
    <source>
        <dbReference type="PROSITE" id="PS50887"/>
    </source>
</evidence>
<proteinExistence type="predicted"/>
<keyword evidence="5" id="KW-1185">Reference proteome</keyword>
<feature type="transmembrane region" description="Helical" evidence="1">
    <location>
        <begin position="200"/>
        <end position="219"/>
    </location>
</feature>
<evidence type="ECO:0000259" key="2">
    <source>
        <dbReference type="PROSITE" id="PS50883"/>
    </source>
</evidence>
<dbReference type="Gene3D" id="3.30.70.270">
    <property type="match status" value="1"/>
</dbReference>
<dbReference type="CDD" id="cd01949">
    <property type="entry name" value="GGDEF"/>
    <property type="match status" value="1"/>
</dbReference>
<feature type="transmembrane region" description="Helical" evidence="1">
    <location>
        <begin position="165"/>
        <end position="188"/>
    </location>
</feature>
<evidence type="ECO:0000313" key="4">
    <source>
        <dbReference type="EMBL" id="MRH41704.1"/>
    </source>
</evidence>
<evidence type="ECO:0000313" key="5">
    <source>
        <dbReference type="Proteomes" id="UP000799092"/>
    </source>
</evidence>
<dbReference type="PANTHER" id="PTHR44757:SF2">
    <property type="entry name" value="BIOFILM ARCHITECTURE MAINTENANCE PROTEIN MBAA"/>
    <property type="match status" value="1"/>
</dbReference>
<feature type="domain" description="EAL" evidence="2">
    <location>
        <begin position="498"/>
        <end position="750"/>
    </location>
</feature>
<reference evidence="4" key="1">
    <citation type="submission" date="2019-11" db="EMBL/GenBank/DDBJ databases">
        <authorList>
            <person name="Li J."/>
        </authorList>
    </citation>
    <scope>NUCLEOTIDE SEQUENCE</scope>
    <source>
        <strain evidence="4">B6B</strain>
    </source>
</reference>
<dbReference type="PROSITE" id="PS50887">
    <property type="entry name" value="GGDEF"/>
    <property type="match status" value="1"/>
</dbReference>
<accession>A0A6A8D7Y1</accession>
<keyword evidence="1" id="KW-0472">Membrane</keyword>
<dbReference type="SUPFAM" id="SSF141868">
    <property type="entry name" value="EAL domain-like"/>
    <property type="match status" value="1"/>
</dbReference>
<feature type="transmembrane region" description="Helical" evidence="1">
    <location>
        <begin position="231"/>
        <end position="250"/>
    </location>
</feature>
<keyword evidence="1" id="KW-1133">Transmembrane helix</keyword>
<protein>
    <submittedName>
        <fullName evidence="4">EAL domain-containing protein</fullName>
    </submittedName>
</protein>
<sequence>MMSTRRSTVGLILFISSVLIHSFILTFYNGELIVHLSASLLQVICGAISFVWLWRAYRRISNPSQKYFWLLLSLGTLFSFTSVLSVFYFPITETLMKFLDLPYYLRLTGYLFFLGALVYKTNVISRRLIHNANTFNTLIFMSFAASISVQFLIQPVMDTSNLSFMATMPVVIYPITSWSILFVAIMLYQLSKYTKEKKNLQFVVAGFVILFFADSYYGAQLTLGIIEPGNLVVLGYVISFFLIGIAGRSAKESSSELTKIDDKFLQKIEVIFPYIIVIIFMLLVVDSYGWAYNPLSIGFTVTILMIIVRQVYVVNKNRKLIKEYRYLAYHDPLTGLRNRTSFKKGLQKLMIEAKDTNQSVAVLLMDLDRFKNVNDTLGHFIGDCILESVAKRLNESLGVYRIYRIGGDEFVIAVSNSSEQRCIEVSQKILETFSKPFTVKQHEIVVTPSIGISVYPQNGQTGDELLKNADAAMYRAKENGKNTFQFFNSELNEVMTRKVDLETELRKALELNQMTLAYQSKVELHTGKVTGMEVLLRWNHPILGFISPAEFIPVAEETGQIRKLGEWVLRTACKQNKHWHDNGYPNLSVSVNVSVGQLEHCTFTETVKEILDQTGLEPKFLDLEITESVMKNITEITGTLHQLREMGVTISIDDFGTGYSSLHILKELPIDTIKIDKSFIDGVTDSTSLSMVKTIIDMGINLNLNVVAEGIEEEHQARILSEHQCGFGQGYWFLKPTDSEKFEVYLKNDREGKIN</sequence>
<dbReference type="Gene3D" id="3.20.20.450">
    <property type="entry name" value="EAL domain"/>
    <property type="match status" value="1"/>
</dbReference>
<dbReference type="SUPFAM" id="SSF55073">
    <property type="entry name" value="Nucleotide cyclase"/>
    <property type="match status" value="1"/>
</dbReference>
<gene>
    <name evidence="4" type="ORF">GH741_03335</name>
</gene>
<feature type="transmembrane region" description="Helical" evidence="1">
    <location>
        <begin position="271"/>
        <end position="291"/>
    </location>
</feature>
<dbReference type="SMART" id="SM00052">
    <property type="entry name" value="EAL"/>
    <property type="match status" value="1"/>
</dbReference>
<feature type="transmembrane region" description="Helical" evidence="1">
    <location>
        <begin position="135"/>
        <end position="153"/>
    </location>
</feature>
<dbReference type="Proteomes" id="UP000799092">
    <property type="component" value="Unassembled WGS sequence"/>
</dbReference>
<organism evidence="4 5">
    <name type="scientific">Aquibacillus halophilus</name>
    <dbReference type="NCBI Taxonomy" id="930132"/>
    <lineage>
        <taxon>Bacteria</taxon>
        <taxon>Bacillati</taxon>
        <taxon>Bacillota</taxon>
        <taxon>Bacilli</taxon>
        <taxon>Bacillales</taxon>
        <taxon>Bacillaceae</taxon>
        <taxon>Aquibacillus</taxon>
    </lineage>
</organism>
<dbReference type="AlphaFoldDB" id="A0A6A8D7Y1"/>
<feature type="transmembrane region" description="Helical" evidence="1">
    <location>
        <begin position="32"/>
        <end position="55"/>
    </location>
</feature>
<feature type="transmembrane region" description="Helical" evidence="1">
    <location>
        <begin position="103"/>
        <end position="123"/>
    </location>
</feature>
<dbReference type="PANTHER" id="PTHR44757">
    <property type="entry name" value="DIGUANYLATE CYCLASE DGCP"/>
    <property type="match status" value="1"/>
</dbReference>
<dbReference type="InterPro" id="IPR052155">
    <property type="entry name" value="Biofilm_reg_signaling"/>
</dbReference>
<dbReference type="InterPro" id="IPR029787">
    <property type="entry name" value="Nucleotide_cyclase"/>
</dbReference>
<dbReference type="Pfam" id="PF00563">
    <property type="entry name" value="EAL"/>
    <property type="match status" value="1"/>
</dbReference>
<dbReference type="FunFam" id="3.30.70.270:FF:000001">
    <property type="entry name" value="Diguanylate cyclase domain protein"/>
    <property type="match status" value="1"/>
</dbReference>
<feature type="transmembrane region" description="Helical" evidence="1">
    <location>
        <begin position="297"/>
        <end position="315"/>
    </location>
</feature>
<dbReference type="SMART" id="SM00267">
    <property type="entry name" value="GGDEF"/>
    <property type="match status" value="1"/>
</dbReference>
<dbReference type="OrthoDB" id="9759607at2"/>
<dbReference type="InterPro" id="IPR000160">
    <property type="entry name" value="GGDEF_dom"/>
</dbReference>
<keyword evidence="1" id="KW-0812">Transmembrane</keyword>
<dbReference type="NCBIfam" id="TIGR00254">
    <property type="entry name" value="GGDEF"/>
    <property type="match status" value="1"/>
</dbReference>